<dbReference type="PANTHER" id="PTHR10696:SF56">
    <property type="entry name" value="TAUD_TFDA-LIKE DOMAIN-CONTAINING PROTEIN"/>
    <property type="match status" value="1"/>
</dbReference>
<keyword evidence="3" id="KW-0408">Iron</keyword>
<dbReference type="EMBL" id="BLAD01000060">
    <property type="protein sequence ID" value="GES02663.1"/>
    <property type="molecule type" value="Genomic_DNA"/>
</dbReference>
<evidence type="ECO:0000256" key="2">
    <source>
        <dbReference type="ARBA" id="ARBA00023002"/>
    </source>
</evidence>
<evidence type="ECO:0000256" key="3">
    <source>
        <dbReference type="ARBA" id="ARBA00023004"/>
    </source>
</evidence>
<keyword evidence="7" id="KW-1185">Reference proteome</keyword>
<evidence type="ECO:0000259" key="5">
    <source>
        <dbReference type="Pfam" id="PF02668"/>
    </source>
</evidence>
<sequence>MAVPWKASVFRETGFTMNGIERARADLAKHGWTVLRGQRFGAGHDEVLRIAAAFGRPSTRDGGQAVWEVRPRPGRDHGTFSERTGPAAFHTDAQYHAQPEDYVCLFVVRPADDGGDTRVLGAAAALSSLPAGTLTALREPAWTWKVPEVFRSGAPAPTPTTVTTTAGTIRWRSDNLAGPPGRARRRPAAAFTAALDRAEAHQVRHRPGDVIILDNLRTLHARTAFQDPARLVLRVRLWAR</sequence>
<organism evidence="6 7">
    <name type="scientific">Acrocarpospora corrugata</name>
    <dbReference type="NCBI Taxonomy" id="35763"/>
    <lineage>
        <taxon>Bacteria</taxon>
        <taxon>Bacillati</taxon>
        <taxon>Actinomycetota</taxon>
        <taxon>Actinomycetes</taxon>
        <taxon>Streptosporangiales</taxon>
        <taxon>Streptosporangiaceae</taxon>
        <taxon>Acrocarpospora</taxon>
    </lineage>
</organism>
<dbReference type="SUPFAM" id="SSF51197">
    <property type="entry name" value="Clavaminate synthase-like"/>
    <property type="match status" value="1"/>
</dbReference>
<comment type="cofactor">
    <cofactor evidence="1">
        <name>Fe(2+)</name>
        <dbReference type="ChEBI" id="CHEBI:29033"/>
    </cofactor>
</comment>
<dbReference type="Proteomes" id="UP000334990">
    <property type="component" value="Unassembled WGS sequence"/>
</dbReference>
<keyword evidence="2" id="KW-0560">Oxidoreductase</keyword>
<evidence type="ECO:0000256" key="4">
    <source>
        <dbReference type="ARBA" id="ARBA00023194"/>
    </source>
</evidence>
<evidence type="ECO:0000313" key="7">
    <source>
        <dbReference type="Proteomes" id="UP000334990"/>
    </source>
</evidence>
<evidence type="ECO:0000256" key="1">
    <source>
        <dbReference type="ARBA" id="ARBA00001954"/>
    </source>
</evidence>
<dbReference type="Pfam" id="PF02668">
    <property type="entry name" value="TauD"/>
    <property type="match status" value="1"/>
</dbReference>
<dbReference type="GO" id="GO:0016491">
    <property type="term" value="F:oxidoreductase activity"/>
    <property type="evidence" value="ECO:0007669"/>
    <property type="project" value="UniProtKB-KW"/>
</dbReference>
<dbReference type="InterPro" id="IPR042098">
    <property type="entry name" value="TauD-like_sf"/>
</dbReference>
<dbReference type="InterPro" id="IPR050411">
    <property type="entry name" value="AlphaKG_dependent_hydroxylases"/>
</dbReference>
<dbReference type="InterPro" id="IPR003819">
    <property type="entry name" value="TauD/TfdA-like"/>
</dbReference>
<dbReference type="AlphaFoldDB" id="A0A5M3W5W8"/>
<reference evidence="6 7" key="1">
    <citation type="submission" date="2019-10" db="EMBL/GenBank/DDBJ databases">
        <title>Whole genome shotgun sequence of Acrocarpospora corrugata NBRC 13972.</title>
        <authorList>
            <person name="Ichikawa N."/>
            <person name="Kimura A."/>
            <person name="Kitahashi Y."/>
            <person name="Komaki H."/>
            <person name="Oguchi A."/>
        </authorList>
    </citation>
    <scope>NUCLEOTIDE SEQUENCE [LARGE SCALE GENOMIC DNA]</scope>
    <source>
        <strain evidence="6 7">NBRC 13972</strain>
    </source>
</reference>
<comment type="caution">
    <text evidence="6">The sequence shown here is derived from an EMBL/GenBank/DDBJ whole genome shotgun (WGS) entry which is preliminary data.</text>
</comment>
<name>A0A5M3W5W8_9ACTN</name>
<accession>A0A5M3W5W8</accession>
<dbReference type="PANTHER" id="PTHR10696">
    <property type="entry name" value="GAMMA-BUTYROBETAINE HYDROXYLASE-RELATED"/>
    <property type="match status" value="1"/>
</dbReference>
<feature type="domain" description="TauD/TfdA-like" evidence="5">
    <location>
        <begin position="21"/>
        <end position="235"/>
    </location>
</feature>
<keyword evidence="4" id="KW-0045">Antibiotic biosynthesis</keyword>
<gene>
    <name evidence="6" type="ORF">Acor_47290</name>
</gene>
<proteinExistence type="predicted"/>
<protein>
    <recommendedName>
        <fullName evidence="5">TauD/TfdA-like domain-containing protein</fullName>
    </recommendedName>
</protein>
<dbReference type="Gene3D" id="3.60.130.10">
    <property type="entry name" value="Clavaminate synthase-like"/>
    <property type="match status" value="1"/>
</dbReference>
<dbReference type="GO" id="GO:0017000">
    <property type="term" value="P:antibiotic biosynthetic process"/>
    <property type="evidence" value="ECO:0007669"/>
    <property type="project" value="UniProtKB-KW"/>
</dbReference>
<evidence type="ECO:0000313" key="6">
    <source>
        <dbReference type="EMBL" id="GES02663.1"/>
    </source>
</evidence>